<evidence type="ECO:0000313" key="2">
    <source>
        <dbReference type="EMBL" id="GAA2463299.1"/>
    </source>
</evidence>
<proteinExistence type="predicted"/>
<feature type="region of interest" description="Disordered" evidence="1">
    <location>
        <begin position="595"/>
        <end position="614"/>
    </location>
</feature>
<feature type="compositionally biased region" description="Acidic residues" evidence="1">
    <location>
        <begin position="433"/>
        <end position="442"/>
    </location>
</feature>
<gene>
    <name evidence="2" type="ORF">GCM10010405_54730</name>
</gene>
<protein>
    <submittedName>
        <fullName evidence="2">Uncharacterized protein</fullName>
    </submittedName>
</protein>
<keyword evidence="3" id="KW-1185">Reference proteome</keyword>
<reference evidence="3" key="1">
    <citation type="journal article" date="2019" name="Int. J. Syst. Evol. Microbiol.">
        <title>The Global Catalogue of Microorganisms (GCM) 10K type strain sequencing project: providing services to taxonomists for standard genome sequencing and annotation.</title>
        <authorList>
            <consortium name="The Broad Institute Genomics Platform"/>
            <consortium name="The Broad Institute Genome Sequencing Center for Infectious Disease"/>
            <person name="Wu L."/>
            <person name="Ma J."/>
        </authorList>
    </citation>
    <scope>NUCLEOTIDE SEQUENCE [LARGE SCALE GENOMIC DNA]</scope>
    <source>
        <strain evidence="3">JCM 6305</strain>
    </source>
</reference>
<feature type="region of interest" description="Disordered" evidence="1">
    <location>
        <begin position="391"/>
        <end position="442"/>
    </location>
</feature>
<dbReference type="Proteomes" id="UP001501638">
    <property type="component" value="Unassembled WGS sequence"/>
</dbReference>
<dbReference type="EMBL" id="BAAASZ010000042">
    <property type="protein sequence ID" value="GAA2463299.1"/>
    <property type="molecule type" value="Genomic_DNA"/>
</dbReference>
<comment type="caution">
    <text evidence="2">The sequence shown here is derived from an EMBL/GenBank/DDBJ whole genome shotgun (WGS) entry which is preliminary data.</text>
</comment>
<name>A0ABP5XPC0_9ACTN</name>
<organism evidence="2 3">
    <name type="scientific">Streptomyces macrosporus</name>
    <dbReference type="NCBI Taxonomy" id="44032"/>
    <lineage>
        <taxon>Bacteria</taxon>
        <taxon>Bacillati</taxon>
        <taxon>Actinomycetota</taxon>
        <taxon>Actinomycetes</taxon>
        <taxon>Kitasatosporales</taxon>
        <taxon>Streptomycetaceae</taxon>
        <taxon>Streptomyces</taxon>
    </lineage>
</organism>
<evidence type="ECO:0000256" key="1">
    <source>
        <dbReference type="SAM" id="MobiDB-lite"/>
    </source>
</evidence>
<dbReference type="RefSeq" id="WP_344328276.1">
    <property type="nucleotide sequence ID" value="NZ_BAAASZ010000042.1"/>
</dbReference>
<evidence type="ECO:0000313" key="3">
    <source>
        <dbReference type="Proteomes" id="UP001501638"/>
    </source>
</evidence>
<accession>A0ABP5XPC0</accession>
<sequence>MTAMITAGADVWRPYDDEPVLTPAMTGGHRATPLEEMDRLRRYLEAVVADRRCPVHTAVAFNAAYFGYELGGEGYGNGPFDLDAFPSLTLGDEVHALPVGVLVRIATGSDPLYAEIVYKEGRHPCIEEGVEVPAWVSGAPAGAQGPKDEQEATSPVRRELLVPDFAVFGPALQLSEAKLKRFRARQKWLNKDGHVIVDARYASASAAGLDDMAAFVQHLLTRRRESLLSPLVPVSVAHLAGGSEDERLRDALTGLMDTVSHALRTSDVLRSWGHYALTRGRIGAGLCHDGPLGGSDLHALAGSLERGVAPAARRRHGLSGSRTVYTAVGPWLHGVNGAGPLLTGVEYAVSVCRANLAVMDFVRGDTDNGLRTGSGVRITLDDVFESGGIWRSHHPGAEEADGSDPLSPAGRGWRDTVKPPVTRTAAIPQQPAPEEEPTLDEPPAEVPLAEILPADAPLADDERIGAQNYLRITDSELCWQVPLRLAHLMEGRLPLNRMVRHGLGRLGADTLRVRLELRHPGGVIDPSEEVQEVILDLTEETGMLREVQWPIDFFPGLRMYLQWPRGGTVFRLSTLELEDPVDIGGQLATHQYDPQVLTRDGAPGSSRDGDSSAGLDTRRLVLRAVRRFGRLTPDGHALLDRAALPRGVYGTTPTPHQITALEQAVDELLAGGHLYAATGSRGTGGEPHHPAREGEPKIPLVGYAPNPVVVPRPGSGHGTPPQPTGTEHFVHGFLRRLPAGWTPTEAQRAAYREHCRRVGKADGWELPRGYTFVTAHSRRR</sequence>